<evidence type="ECO:0000313" key="7">
    <source>
        <dbReference type="Proteomes" id="UP000630445"/>
    </source>
</evidence>
<reference evidence="6" key="1">
    <citation type="submission" date="2020-06" db="EMBL/GenBank/DDBJ databases">
        <title>Draft genome sequences of strains closely related to Aspergillus parafelis and Aspergillus hiratsukae.</title>
        <authorList>
            <person name="Dos Santos R.A.C."/>
            <person name="Rivero-Menendez O."/>
            <person name="Steenwyk J.L."/>
            <person name="Mead M.E."/>
            <person name="Goldman G.H."/>
            <person name="Alastruey-Izquierdo A."/>
            <person name="Rokas A."/>
        </authorList>
    </citation>
    <scope>NUCLEOTIDE SEQUENCE</scope>
    <source>
        <strain evidence="5">CNM-CM5793</strain>
        <strain evidence="6">CNM-CM6106</strain>
    </source>
</reference>
<dbReference type="SUPFAM" id="SSF49482">
    <property type="entry name" value="Aromatic compound dioxygenase"/>
    <property type="match status" value="1"/>
</dbReference>
<dbReference type="InterPro" id="IPR050770">
    <property type="entry name" value="Intradiol_RC_Dioxygenase"/>
</dbReference>
<dbReference type="PANTHER" id="PTHR33711">
    <property type="entry name" value="DIOXYGENASE, PUTATIVE (AFU_ORTHOLOGUE AFUA_2G02910)-RELATED"/>
    <property type="match status" value="1"/>
</dbReference>
<dbReference type="Gene3D" id="2.60.130.10">
    <property type="entry name" value="Aromatic compound dioxygenase"/>
    <property type="match status" value="1"/>
</dbReference>
<evidence type="ECO:0000259" key="4">
    <source>
        <dbReference type="Pfam" id="PF00775"/>
    </source>
</evidence>
<keyword evidence="7" id="KW-1185">Reference proteome</keyword>
<comment type="caution">
    <text evidence="6">The sequence shown here is derived from an EMBL/GenBank/DDBJ whole genome shotgun (WGS) entry which is preliminary data.</text>
</comment>
<dbReference type="GO" id="GO:0008199">
    <property type="term" value="F:ferric iron binding"/>
    <property type="evidence" value="ECO:0007669"/>
    <property type="project" value="InterPro"/>
</dbReference>
<keyword evidence="3" id="KW-0560">Oxidoreductase</keyword>
<feature type="domain" description="Intradiol ring-cleavage dioxygenases" evidence="4">
    <location>
        <begin position="86"/>
        <end position="200"/>
    </location>
</feature>
<protein>
    <recommendedName>
        <fullName evidence="4">Intradiol ring-cleavage dioxygenases domain-containing protein</fullName>
    </recommendedName>
</protein>
<name>A0A8H6PXT2_9EURO</name>
<evidence type="ECO:0000256" key="1">
    <source>
        <dbReference type="ARBA" id="ARBA00007825"/>
    </source>
</evidence>
<evidence type="ECO:0000256" key="2">
    <source>
        <dbReference type="ARBA" id="ARBA00022964"/>
    </source>
</evidence>
<dbReference type="PANTHER" id="PTHR33711:SF7">
    <property type="entry name" value="INTRADIOL RING-CLEAVAGE DIOXYGENASES DOMAIN-CONTAINING PROTEIN-RELATED"/>
    <property type="match status" value="1"/>
</dbReference>
<evidence type="ECO:0000313" key="6">
    <source>
        <dbReference type="EMBL" id="KAF7163231.1"/>
    </source>
</evidence>
<keyword evidence="2" id="KW-0223">Dioxygenase</keyword>
<dbReference type="AlphaFoldDB" id="A0A8H6PXT2"/>
<proteinExistence type="inferred from homology"/>
<dbReference type="GO" id="GO:0016702">
    <property type="term" value="F:oxidoreductase activity, acting on single donors with incorporation of molecular oxygen, incorporation of two atoms of oxygen"/>
    <property type="evidence" value="ECO:0007669"/>
    <property type="project" value="InterPro"/>
</dbReference>
<organism evidence="6 8">
    <name type="scientific">Aspergillus hiratsukae</name>
    <dbReference type="NCBI Taxonomy" id="1194566"/>
    <lineage>
        <taxon>Eukaryota</taxon>
        <taxon>Fungi</taxon>
        <taxon>Dikarya</taxon>
        <taxon>Ascomycota</taxon>
        <taxon>Pezizomycotina</taxon>
        <taxon>Eurotiomycetes</taxon>
        <taxon>Eurotiomycetidae</taxon>
        <taxon>Eurotiales</taxon>
        <taxon>Aspergillaceae</taxon>
        <taxon>Aspergillus</taxon>
        <taxon>Aspergillus subgen. Fumigati</taxon>
    </lineage>
</organism>
<evidence type="ECO:0000256" key="3">
    <source>
        <dbReference type="ARBA" id="ARBA00023002"/>
    </source>
</evidence>
<dbReference type="Pfam" id="PF00775">
    <property type="entry name" value="Dioxygenase_C"/>
    <property type="match status" value="1"/>
</dbReference>
<sequence>MPQQRYHGDASFRPQLDEWMAGVQMLNWQAGSATISATAATAILCPFYRADIPYRKIGDDIVLNKPADGQMAFMHGRVTDFAIKTPTMEAKFRTDEDGRYSFYCLRPTLYPVLNDGPAGKLLKLMDCHPFRPAQIHIIEINKTQATHKDYRPLTTQIFDRKDQYLANDSVFAVKDSLVVDFEERNGDLRASLELKYDVKLVRNSC</sequence>
<dbReference type="EMBL" id="JACBAF010002214">
    <property type="protein sequence ID" value="KAF7163231.1"/>
    <property type="molecule type" value="Genomic_DNA"/>
</dbReference>
<gene>
    <name evidence="5" type="ORF">CNMCM5793_009108</name>
    <name evidence="6" type="ORF">CNMCM6106_000219</name>
</gene>
<dbReference type="InterPro" id="IPR015889">
    <property type="entry name" value="Intradiol_dOase_core"/>
</dbReference>
<dbReference type="Proteomes" id="UP000630445">
    <property type="component" value="Unassembled WGS sequence"/>
</dbReference>
<accession>A0A8H6PXT2</accession>
<evidence type="ECO:0000313" key="5">
    <source>
        <dbReference type="EMBL" id="KAF7121637.1"/>
    </source>
</evidence>
<evidence type="ECO:0000313" key="8">
    <source>
        <dbReference type="Proteomes" id="UP000662466"/>
    </source>
</evidence>
<dbReference type="OrthoDB" id="5238185at2759"/>
<dbReference type="Proteomes" id="UP000662466">
    <property type="component" value="Unassembled WGS sequence"/>
</dbReference>
<dbReference type="InterPro" id="IPR000627">
    <property type="entry name" value="Intradiol_dOase_C"/>
</dbReference>
<comment type="similarity">
    <text evidence="1">Belongs to the intradiol ring-cleavage dioxygenase family.</text>
</comment>
<dbReference type="EMBL" id="JACBAD010002044">
    <property type="protein sequence ID" value="KAF7121637.1"/>
    <property type="molecule type" value="Genomic_DNA"/>
</dbReference>